<dbReference type="AlphaFoldDB" id="A0A0A9CGH6"/>
<evidence type="ECO:0000313" key="2">
    <source>
        <dbReference type="EMBL" id="JAD74661.1"/>
    </source>
</evidence>
<feature type="compositionally biased region" description="Low complexity" evidence="1">
    <location>
        <begin position="225"/>
        <end position="235"/>
    </location>
</feature>
<organism evidence="2">
    <name type="scientific">Arundo donax</name>
    <name type="common">Giant reed</name>
    <name type="synonym">Donax arundinaceus</name>
    <dbReference type="NCBI Taxonomy" id="35708"/>
    <lineage>
        <taxon>Eukaryota</taxon>
        <taxon>Viridiplantae</taxon>
        <taxon>Streptophyta</taxon>
        <taxon>Embryophyta</taxon>
        <taxon>Tracheophyta</taxon>
        <taxon>Spermatophyta</taxon>
        <taxon>Magnoliopsida</taxon>
        <taxon>Liliopsida</taxon>
        <taxon>Poales</taxon>
        <taxon>Poaceae</taxon>
        <taxon>PACMAD clade</taxon>
        <taxon>Arundinoideae</taxon>
        <taxon>Arundineae</taxon>
        <taxon>Arundo</taxon>
    </lineage>
</organism>
<reference evidence="2" key="2">
    <citation type="journal article" date="2015" name="Data Brief">
        <title>Shoot transcriptome of the giant reed, Arundo donax.</title>
        <authorList>
            <person name="Barrero R.A."/>
            <person name="Guerrero F.D."/>
            <person name="Moolhuijzen P."/>
            <person name="Goolsby J.A."/>
            <person name="Tidwell J."/>
            <person name="Bellgard S.E."/>
            <person name="Bellgard M.I."/>
        </authorList>
    </citation>
    <scope>NUCLEOTIDE SEQUENCE</scope>
    <source>
        <tissue evidence="2">Shoot tissue taken approximately 20 cm above the soil surface</tissue>
    </source>
</reference>
<name>A0A0A9CGH6_ARUDO</name>
<feature type="region of interest" description="Disordered" evidence="1">
    <location>
        <begin position="220"/>
        <end position="256"/>
    </location>
</feature>
<proteinExistence type="predicted"/>
<reference evidence="2" key="1">
    <citation type="submission" date="2014-09" db="EMBL/GenBank/DDBJ databases">
        <authorList>
            <person name="Magalhaes I.L.F."/>
            <person name="Oliveira U."/>
            <person name="Santos F.R."/>
            <person name="Vidigal T.H.D.A."/>
            <person name="Brescovit A.D."/>
            <person name="Santos A.J."/>
        </authorList>
    </citation>
    <scope>NUCLEOTIDE SEQUENCE</scope>
    <source>
        <tissue evidence="2">Shoot tissue taken approximately 20 cm above the soil surface</tissue>
    </source>
</reference>
<feature type="compositionally biased region" description="Basic residues" evidence="1">
    <location>
        <begin position="243"/>
        <end position="256"/>
    </location>
</feature>
<dbReference type="EMBL" id="GBRH01223234">
    <property type="protein sequence ID" value="JAD74661.1"/>
    <property type="molecule type" value="Transcribed_RNA"/>
</dbReference>
<sequence length="256" mass="28000">MFQMSQTMIRHKGLAGGKRASIASLWGITGSELLFSSSYAPCSYPQTALPPGDHVAHPHLTHYFLTCGASSACWIASCHLQTHCHHCHCQMHPYGDAAVCGGGVASFLHLQTHPHHPTSHHSCGGSFASPCPSYSSCAFSCRSHCRFYPHLIYHASLIYCSSSSCPCLVGLPPLHPHCHSSCSLCALIFACCCCSYGGLFYCLPPWTSFPHSWHAPAQQLSSPARGRCPNQRNRCPPLPPPHRNPHHRPRRQRPSS</sequence>
<protein>
    <submittedName>
        <fullName evidence="2">Uncharacterized protein</fullName>
    </submittedName>
</protein>
<accession>A0A0A9CGH6</accession>
<evidence type="ECO:0000256" key="1">
    <source>
        <dbReference type="SAM" id="MobiDB-lite"/>
    </source>
</evidence>